<feature type="transmembrane region" description="Helical" evidence="1">
    <location>
        <begin position="343"/>
        <end position="367"/>
    </location>
</feature>
<evidence type="ECO:0000256" key="1">
    <source>
        <dbReference type="SAM" id="Phobius"/>
    </source>
</evidence>
<organism evidence="2">
    <name type="scientific">hydrothermal vent metagenome</name>
    <dbReference type="NCBI Taxonomy" id="652676"/>
    <lineage>
        <taxon>unclassified sequences</taxon>
        <taxon>metagenomes</taxon>
        <taxon>ecological metagenomes</taxon>
    </lineage>
</organism>
<keyword evidence="1" id="KW-1133">Transmembrane helix</keyword>
<accession>A0A160TXW8</accession>
<dbReference type="Pfam" id="PF12412">
    <property type="entry name" value="DUF3667"/>
    <property type="match status" value="1"/>
</dbReference>
<reference evidence="2" key="1">
    <citation type="submission" date="2015-10" db="EMBL/GenBank/DDBJ databases">
        <authorList>
            <person name="Gilbert D.G."/>
        </authorList>
    </citation>
    <scope>NUCLEOTIDE SEQUENCE</scope>
</reference>
<keyword evidence="1" id="KW-0812">Transmembrane</keyword>
<name>A0A160TXW8_9ZZZZ</name>
<sequence>MEAAGLGSASGLSTGDHHPVKSGLPCANCETIVEDRFCTTCGQLASDFHRPVWDLVASSLADVFALDGRLWRSLPMLLFRPGRMTRNYLDGKRARYVPPFRMFLMASVIFFLTLFTLGDQMGWYNSLKIDRLLENGIDVGIGEDGEPLPVVTEEGLEELRARAEDPDLTPDERELIQLELLQAEHGITFQRIMTDDGRINRDALYDEVTSRLDEDATPAEREQAWRAADHAATVYENQDRYGARIREWAPRFSLMFLPILAFMLTILYAWHRSRYIYDHVITALHVQTFIYLTATFLIVLAAVNAAWLGELILGGVLVGIAYLYRQLRVTYETGRFMAALRTLILLFSILIVGVTLGISLVVVSFMLV</sequence>
<dbReference type="InterPro" id="IPR022134">
    <property type="entry name" value="DUF3667"/>
</dbReference>
<evidence type="ECO:0000313" key="2">
    <source>
        <dbReference type="EMBL" id="CUS55811.1"/>
    </source>
</evidence>
<gene>
    <name evidence="2" type="ORF">MGWOODY_Hyp81</name>
</gene>
<protein>
    <submittedName>
        <fullName evidence="2">Gll1812 protein</fullName>
    </submittedName>
</protein>
<feature type="transmembrane region" description="Helical" evidence="1">
    <location>
        <begin position="100"/>
        <end position="118"/>
    </location>
</feature>
<keyword evidence="1" id="KW-0472">Membrane</keyword>
<dbReference type="AlphaFoldDB" id="A0A160TXW8"/>
<feature type="transmembrane region" description="Helical" evidence="1">
    <location>
        <begin position="252"/>
        <end position="270"/>
    </location>
</feature>
<proteinExistence type="predicted"/>
<dbReference type="EMBL" id="CZQD01000013">
    <property type="protein sequence ID" value="CUS55811.1"/>
    <property type="molecule type" value="Genomic_DNA"/>
</dbReference>
<feature type="transmembrane region" description="Helical" evidence="1">
    <location>
        <begin position="290"/>
        <end position="323"/>
    </location>
</feature>